<evidence type="ECO:0000256" key="1">
    <source>
        <dbReference type="SAM" id="MobiDB-lite"/>
    </source>
</evidence>
<feature type="region of interest" description="Disordered" evidence="1">
    <location>
        <begin position="1"/>
        <end position="43"/>
    </location>
</feature>
<organism evidence="2 3">
    <name type="scientific">Streptomyces plumbiresistens</name>
    <dbReference type="NCBI Taxonomy" id="511811"/>
    <lineage>
        <taxon>Bacteria</taxon>
        <taxon>Bacillati</taxon>
        <taxon>Actinomycetota</taxon>
        <taxon>Actinomycetes</taxon>
        <taxon>Kitasatosporales</taxon>
        <taxon>Streptomycetaceae</taxon>
        <taxon>Streptomyces</taxon>
    </lineage>
</organism>
<feature type="compositionally biased region" description="Basic and acidic residues" evidence="1">
    <location>
        <begin position="1"/>
        <end position="20"/>
    </location>
</feature>
<comment type="caution">
    <text evidence="2">The sequence shown here is derived from an EMBL/GenBank/DDBJ whole genome shotgun (WGS) entry which is preliminary data.</text>
</comment>
<keyword evidence="3" id="KW-1185">Reference proteome</keyword>
<protein>
    <submittedName>
        <fullName evidence="2">Uncharacterized protein</fullName>
    </submittedName>
</protein>
<accession>A0ABP7RYB4</accession>
<evidence type="ECO:0000313" key="2">
    <source>
        <dbReference type="EMBL" id="GAA4003902.1"/>
    </source>
</evidence>
<evidence type="ECO:0000313" key="3">
    <source>
        <dbReference type="Proteomes" id="UP001500456"/>
    </source>
</evidence>
<sequence length="70" mass="7795">MVAEQREGPDAPVGARDRAVSHGGKGTVLPVTRLSRGRRDSGVRMDLDRLRSTPRGRRLKRGAYARRIEN</sequence>
<dbReference type="EMBL" id="BAAAZX010000014">
    <property type="protein sequence ID" value="GAA4003902.1"/>
    <property type="molecule type" value="Genomic_DNA"/>
</dbReference>
<gene>
    <name evidence="2" type="ORF">GCM10022232_48880</name>
</gene>
<dbReference type="Proteomes" id="UP001500456">
    <property type="component" value="Unassembled WGS sequence"/>
</dbReference>
<reference evidence="3" key="1">
    <citation type="journal article" date="2019" name="Int. J. Syst. Evol. Microbiol.">
        <title>The Global Catalogue of Microorganisms (GCM) 10K type strain sequencing project: providing services to taxonomists for standard genome sequencing and annotation.</title>
        <authorList>
            <consortium name="The Broad Institute Genomics Platform"/>
            <consortium name="The Broad Institute Genome Sequencing Center for Infectious Disease"/>
            <person name="Wu L."/>
            <person name="Ma J."/>
        </authorList>
    </citation>
    <scope>NUCLEOTIDE SEQUENCE [LARGE SCALE GENOMIC DNA]</scope>
    <source>
        <strain evidence="3">JCM 16924</strain>
    </source>
</reference>
<proteinExistence type="predicted"/>
<name>A0ABP7RYB4_9ACTN</name>